<evidence type="ECO:0000313" key="4">
    <source>
        <dbReference type="Proteomes" id="UP000481339"/>
    </source>
</evidence>
<evidence type="ECO:0000313" key="3">
    <source>
        <dbReference type="EMBL" id="KAB1633034.1"/>
    </source>
</evidence>
<evidence type="ECO:0000259" key="2">
    <source>
        <dbReference type="Pfam" id="PF02541"/>
    </source>
</evidence>
<dbReference type="InterPro" id="IPR043129">
    <property type="entry name" value="ATPase_NBD"/>
</dbReference>
<dbReference type="AlphaFoldDB" id="A0A7C8BPH2"/>
<dbReference type="Gene3D" id="3.30.420.40">
    <property type="match status" value="1"/>
</dbReference>
<dbReference type="PANTHER" id="PTHR30005:SF0">
    <property type="entry name" value="RETROGRADE REGULATION PROTEIN 2"/>
    <property type="match status" value="1"/>
</dbReference>
<reference evidence="3 4" key="1">
    <citation type="submission" date="2019-09" db="EMBL/GenBank/DDBJ databases">
        <title>Phylogeny of genus Pseudoclavibacter and closely related genus.</title>
        <authorList>
            <person name="Li Y."/>
        </authorList>
    </citation>
    <scope>NUCLEOTIDE SEQUENCE [LARGE SCALE GENOMIC DNA]</scope>
    <source>
        <strain evidence="3 4">JCM 16921</strain>
    </source>
</reference>
<dbReference type="OrthoDB" id="9793035at2"/>
<proteinExistence type="inferred from homology"/>
<comment type="similarity">
    <text evidence="1">Belongs to the GppA/Ppx family.</text>
</comment>
<sequence>MRLGVLDVGSNTVHMVVVDAHPGANPAPYSLHKSVLRLMRHLQPDGSISPEGVTRLVTAIGDAVEAARAEHVDDLVGIATSAVREATNGPEVLDLIEQRTGMHLRVLDGEDEARLTFLAVRRWFGWSSGRILLIDIGGGSLELAMGPSEYPIVSRSVPLGAGRTTVAYLHDDPPTKAQVRRLRRHAYEVVSDVSDAFAGMPHPDHVIGSSKTIRSLARLAGDEVTIGGRTTQWLRRADLKRWLPRLAALPAERRTELRGVTAERAFQIVGGGIVLHQTMKALDIDELEVSPWALREGVILRYLDSMETGADL</sequence>
<dbReference type="PANTHER" id="PTHR30005">
    <property type="entry name" value="EXOPOLYPHOSPHATASE"/>
    <property type="match status" value="1"/>
</dbReference>
<dbReference type="Proteomes" id="UP000481339">
    <property type="component" value="Unassembled WGS sequence"/>
</dbReference>
<dbReference type="CDD" id="cd24056">
    <property type="entry name" value="ASKHA_NBD_MtPPX1-like"/>
    <property type="match status" value="1"/>
</dbReference>
<gene>
    <name evidence="3" type="ORF">F8O02_04090</name>
</gene>
<comment type="caution">
    <text evidence="3">The sequence shown here is derived from an EMBL/GenBank/DDBJ whole genome shotgun (WGS) entry which is preliminary data.</text>
</comment>
<dbReference type="SUPFAM" id="SSF53067">
    <property type="entry name" value="Actin-like ATPase domain"/>
    <property type="match status" value="2"/>
</dbReference>
<dbReference type="EMBL" id="WBKA01000002">
    <property type="protein sequence ID" value="KAB1633034.1"/>
    <property type="molecule type" value="Genomic_DNA"/>
</dbReference>
<name>A0A7C8BPH2_9MICO</name>
<feature type="domain" description="Ppx/GppA phosphatase N-terminal" evidence="2">
    <location>
        <begin position="26"/>
        <end position="305"/>
    </location>
</feature>
<dbReference type="Gene3D" id="3.30.420.150">
    <property type="entry name" value="Exopolyphosphatase. Domain 2"/>
    <property type="match status" value="1"/>
</dbReference>
<dbReference type="RefSeq" id="WP_158035956.1">
    <property type="nucleotide sequence ID" value="NZ_BAAAZV010000003.1"/>
</dbReference>
<dbReference type="Pfam" id="PF02541">
    <property type="entry name" value="Ppx-GppA"/>
    <property type="match status" value="1"/>
</dbReference>
<evidence type="ECO:0000256" key="1">
    <source>
        <dbReference type="ARBA" id="ARBA00007125"/>
    </source>
</evidence>
<dbReference type="GO" id="GO:0016462">
    <property type="term" value="F:pyrophosphatase activity"/>
    <property type="evidence" value="ECO:0007669"/>
    <property type="project" value="TreeGrafter"/>
</dbReference>
<protein>
    <submittedName>
        <fullName evidence="3">Ppx/GppA family phosphatase</fullName>
    </submittedName>
</protein>
<keyword evidence="4" id="KW-1185">Reference proteome</keyword>
<dbReference type="InterPro" id="IPR003695">
    <property type="entry name" value="Ppx_GppA_N"/>
</dbReference>
<dbReference type="InterPro" id="IPR050273">
    <property type="entry name" value="GppA/Ppx_hydrolase"/>
</dbReference>
<accession>A0A7C8BPH2</accession>
<organism evidence="3 4">
    <name type="scientific">Pseudoclavibacter caeni</name>
    <dbReference type="NCBI Taxonomy" id="908846"/>
    <lineage>
        <taxon>Bacteria</taxon>
        <taxon>Bacillati</taxon>
        <taxon>Actinomycetota</taxon>
        <taxon>Actinomycetes</taxon>
        <taxon>Micrococcales</taxon>
        <taxon>Microbacteriaceae</taxon>
        <taxon>Pseudoclavibacter</taxon>
    </lineage>
</organism>